<dbReference type="EMBL" id="BMAW01115276">
    <property type="protein sequence ID" value="GFT65523.1"/>
    <property type="molecule type" value="Genomic_DNA"/>
</dbReference>
<reference evidence="1" key="1">
    <citation type="submission" date="2020-08" db="EMBL/GenBank/DDBJ databases">
        <title>Multicomponent nature underlies the extraordinary mechanical properties of spider dragline silk.</title>
        <authorList>
            <person name="Kono N."/>
            <person name="Nakamura H."/>
            <person name="Mori M."/>
            <person name="Yoshida Y."/>
            <person name="Ohtoshi R."/>
            <person name="Malay A.D."/>
            <person name="Moran D.A.P."/>
            <person name="Tomita M."/>
            <person name="Numata K."/>
            <person name="Arakawa K."/>
        </authorList>
    </citation>
    <scope>NUCLEOTIDE SEQUENCE</scope>
</reference>
<accession>A0A8X6PI63</accession>
<organism evidence="1 2">
    <name type="scientific">Nephila pilipes</name>
    <name type="common">Giant wood spider</name>
    <name type="synonym">Nephila maculata</name>
    <dbReference type="NCBI Taxonomy" id="299642"/>
    <lineage>
        <taxon>Eukaryota</taxon>
        <taxon>Metazoa</taxon>
        <taxon>Ecdysozoa</taxon>
        <taxon>Arthropoda</taxon>
        <taxon>Chelicerata</taxon>
        <taxon>Arachnida</taxon>
        <taxon>Araneae</taxon>
        <taxon>Araneomorphae</taxon>
        <taxon>Entelegynae</taxon>
        <taxon>Araneoidea</taxon>
        <taxon>Nephilidae</taxon>
        <taxon>Nephila</taxon>
    </lineage>
</organism>
<name>A0A8X6PI63_NEPPI</name>
<keyword evidence="2" id="KW-1185">Reference proteome</keyword>
<dbReference type="AlphaFoldDB" id="A0A8X6PI63"/>
<evidence type="ECO:0000313" key="1">
    <source>
        <dbReference type="EMBL" id="GFT65523.1"/>
    </source>
</evidence>
<proteinExistence type="predicted"/>
<dbReference type="Proteomes" id="UP000887013">
    <property type="component" value="Unassembled WGS sequence"/>
</dbReference>
<sequence length="116" mass="13291">MLKDDPPMSRSRVMFEYSNLQQDDQETNGKWKCNRFIARVDQGDPSDRLPVWVGDDGFLCVNVMTGTFLRSKMKIKIMLIHRLDGCRSEVDWSSSGVACDHLTNNEDLAQLLSVYC</sequence>
<comment type="caution">
    <text evidence="1">The sequence shown here is derived from an EMBL/GenBank/DDBJ whole genome shotgun (WGS) entry which is preliminary data.</text>
</comment>
<evidence type="ECO:0000313" key="2">
    <source>
        <dbReference type="Proteomes" id="UP000887013"/>
    </source>
</evidence>
<protein>
    <submittedName>
        <fullName evidence="1">Uncharacterized protein</fullName>
    </submittedName>
</protein>
<gene>
    <name evidence="1" type="ORF">NPIL_121221</name>
</gene>